<dbReference type="GO" id="GO:0016757">
    <property type="term" value="F:glycosyltransferase activity"/>
    <property type="evidence" value="ECO:0007669"/>
    <property type="project" value="UniProtKB-KW"/>
</dbReference>
<proteinExistence type="predicted"/>
<protein>
    <recommendedName>
        <fullName evidence="10">Glycosyl transferase, group 2 family protein</fullName>
    </recommendedName>
</protein>
<evidence type="ECO:0000256" key="6">
    <source>
        <dbReference type="ARBA" id="ARBA00023136"/>
    </source>
</evidence>
<feature type="transmembrane region" description="Helical" evidence="7">
    <location>
        <begin position="211"/>
        <end position="235"/>
    </location>
</feature>
<dbReference type="EMBL" id="AP014648">
    <property type="protein sequence ID" value="BAQ16317.1"/>
    <property type="molecule type" value="Genomic_DNA"/>
</dbReference>
<dbReference type="Proteomes" id="UP000031643">
    <property type="component" value="Chromosome"/>
</dbReference>
<dbReference type="PANTHER" id="PTHR43867:SF2">
    <property type="entry name" value="CELLULOSE SYNTHASE CATALYTIC SUBUNIT A [UDP-FORMING]"/>
    <property type="match status" value="1"/>
</dbReference>
<evidence type="ECO:0000256" key="1">
    <source>
        <dbReference type="ARBA" id="ARBA00004141"/>
    </source>
</evidence>
<evidence type="ECO:0000256" key="7">
    <source>
        <dbReference type="SAM" id="Phobius"/>
    </source>
</evidence>
<evidence type="ECO:0000256" key="2">
    <source>
        <dbReference type="ARBA" id="ARBA00022676"/>
    </source>
</evidence>
<comment type="subcellular location">
    <subcellularLocation>
        <location evidence="1">Membrane</location>
        <topology evidence="1">Multi-pass membrane protein</topology>
    </subcellularLocation>
</comment>
<evidence type="ECO:0000256" key="3">
    <source>
        <dbReference type="ARBA" id="ARBA00022679"/>
    </source>
</evidence>
<organism evidence="8 9">
    <name type="scientific">Methyloceanibacter caenitepidi</name>
    <dbReference type="NCBI Taxonomy" id="1384459"/>
    <lineage>
        <taxon>Bacteria</taxon>
        <taxon>Pseudomonadati</taxon>
        <taxon>Pseudomonadota</taxon>
        <taxon>Alphaproteobacteria</taxon>
        <taxon>Hyphomicrobiales</taxon>
        <taxon>Hyphomicrobiaceae</taxon>
        <taxon>Methyloceanibacter</taxon>
    </lineage>
</organism>
<dbReference type="SUPFAM" id="SSF53448">
    <property type="entry name" value="Nucleotide-diphospho-sugar transferases"/>
    <property type="match status" value="1"/>
</dbReference>
<evidence type="ECO:0000256" key="5">
    <source>
        <dbReference type="ARBA" id="ARBA00022989"/>
    </source>
</evidence>
<evidence type="ECO:0000313" key="8">
    <source>
        <dbReference type="EMBL" id="BAQ16317.1"/>
    </source>
</evidence>
<dbReference type="Gene3D" id="3.90.550.10">
    <property type="entry name" value="Spore Coat Polysaccharide Biosynthesis Protein SpsA, Chain A"/>
    <property type="match status" value="1"/>
</dbReference>
<feature type="transmembrane region" description="Helical" evidence="7">
    <location>
        <begin position="588"/>
        <end position="606"/>
    </location>
</feature>
<evidence type="ECO:0008006" key="10">
    <source>
        <dbReference type="Google" id="ProtNLM"/>
    </source>
</evidence>
<feature type="transmembrane region" description="Helical" evidence="7">
    <location>
        <begin position="503"/>
        <end position="529"/>
    </location>
</feature>
<keyword evidence="6 7" id="KW-0472">Membrane</keyword>
<keyword evidence="9" id="KW-1185">Reference proteome</keyword>
<gene>
    <name evidence="8" type="ORF">GL4_0856</name>
</gene>
<evidence type="ECO:0000313" key="9">
    <source>
        <dbReference type="Proteomes" id="UP000031643"/>
    </source>
</evidence>
<dbReference type="Pfam" id="PF13641">
    <property type="entry name" value="Glyco_tranf_2_3"/>
    <property type="match status" value="1"/>
</dbReference>
<reference evidence="8 9" key="1">
    <citation type="submission" date="2014-09" db="EMBL/GenBank/DDBJ databases">
        <title>Genome sequencing of Methyloceanibacter caenitepidi Gela4.</title>
        <authorList>
            <person name="Takeuchi M."/>
            <person name="Susumu S."/>
            <person name="Kamagata Y."/>
            <person name="Oshima K."/>
            <person name="Hattori M."/>
            <person name="Iwasaki W."/>
        </authorList>
    </citation>
    <scope>NUCLEOTIDE SEQUENCE [LARGE SCALE GENOMIC DNA]</scope>
    <source>
        <strain evidence="8 9">Gela4</strain>
    </source>
</reference>
<dbReference type="HOGENOM" id="CLU_020629_0_0_5"/>
<dbReference type="CDD" id="cd06427">
    <property type="entry name" value="CESA_like_2"/>
    <property type="match status" value="1"/>
</dbReference>
<feature type="transmembrane region" description="Helical" evidence="7">
    <location>
        <begin position="549"/>
        <end position="576"/>
    </location>
</feature>
<dbReference type="PANTHER" id="PTHR43867">
    <property type="entry name" value="CELLULOSE SYNTHASE CATALYTIC SUBUNIT A [UDP-FORMING]"/>
    <property type="match status" value="1"/>
</dbReference>
<dbReference type="InterPro" id="IPR050321">
    <property type="entry name" value="Glycosyltr_2/OpgH_subfam"/>
</dbReference>
<dbReference type="InterPro" id="IPR029044">
    <property type="entry name" value="Nucleotide-diphossugar_trans"/>
</dbReference>
<sequence>MSLVYETPAADRPEASVPADAPLSASVEYSFLAGTQLAPAALAHACRLAARWGVQPHEVLIATGHLTEEAYVRALATSAGVAFLPCLPEGSAAVPGKASLRQCLTTGILQEAGPAGRLLLGFTCLRPFAMRALIARLAPLPVALVPPRELRRATAECFASSLAQGAVSALTSRRPLLSAYRPAGAWLVWALVLGAVALVVGVLTAPLATVYAMSIGLAFVFVPVIVFRLLAAFALARPRPPEARKDAVREADRELPTYTILAPLYREAHMLRPLLHALSRLDWPAAKLDVKLILEAADTETITAAQALRLPANVELVVVPDTAPRTKPKALNFALPLARGDHLVVYDAEDRPEPDQLRRAYQAFRSGPPNLATVQARLNIYNPEANWLTRQFTVEYSALFDGLLPLLDAMNLPIPLGGTSNHFRVEALKWLQAWDPYNVTEDADLGVRLSRSGYRCAVIGSTTYEEAPVRLGGWVRQRTRWLKGFIQTWLVHMRAPRTLLRELGLRGFLAFQIMIGGTILSALAHPWFYGLLAMELAGGRLLALPQTVLGLPFWTVSLFSLVAGYATAMGLGALALRQRGLDRLLWQVPLMPLYWLLISIAAYRAVWQFVVAPFKWEKTDHGSRAKARASQ</sequence>
<dbReference type="KEGG" id="mcg:GL4_0856"/>
<keyword evidence="3" id="KW-0808">Transferase</keyword>
<keyword evidence="5 7" id="KW-1133">Transmembrane helix</keyword>
<dbReference type="RefSeq" id="WP_052464105.1">
    <property type="nucleotide sequence ID" value="NZ_AP014648.1"/>
</dbReference>
<keyword evidence="4 7" id="KW-0812">Transmembrane</keyword>
<accession>A0A0A8K1F3</accession>
<dbReference type="GO" id="GO:0016020">
    <property type="term" value="C:membrane"/>
    <property type="evidence" value="ECO:0007669"/>
    <property type="project" value="UniProtKB-SubCell"/>
</dbReference>
<name>A0A0A8K1F3_9HYPH</name>
<dbReference type="STRING" id="1384459.GL4_0856"/>
<dbReference type="AlphaFoldDB" id="A0A0A8K1F3"/>
<evidence type="ECO:0000256" key="4">
    <source>
        <dbReference type="ARBA" id="ARBA00022692"/>
    </source>
</evidence>
<feature type="transmembrane region" description="Helical" evidence="7">
    <location>
        <begin position="183"/>
        <end position="205"/>
    </location>
</feature>
<keyword evidence="2" id="KW-0328">Glycosyltransferase</keyword>